<proteinExistence type="predicted"/>
<dbReference type="InterPro" id="IPR047794">
    <property type="entry name" value="C45_proenzyme-like"/>
</dbReference>
<feature type="domain" description="Peptidase C45 hydrolase" evidence="1">
    <location>
        <begin position="133"/>
        <end position="357"/>
    </location>
</feature>
<keyword evidence="2" id="KW-0808">Transferase</keyword>
<keyword evidence="3" id="KW-1185">Reference proteome</keyword>
<evidence type="ECO:0000313" key="3">
    <source>
        <dbReference type="Proteomes" id="UP000294664"/>
    </source>
</evidence>
<dbReference type="AlphaFoldDB" id="A0A4R3LQ02"/>
<name>A0A4R3LQ02_9HYPH</name>
<dbReference type="PANTHER" id="PTHR34180:SF1">
    <property type="entry name" value="BETA-ALANYL-DOPAMINE_CARCININE HYDROLASE"/>
    <property type="match status" value="1"/>
</dbReference>
<protein>
    <submittedName>
        <fullName evidence="2">Isopenicillin-N N-acyltransferase-like protein</fullName>
    </submittedName>
</protein>
<dbReference type="Gene3D" id="1.10.10.2120">
    <property type="match status" value="1"/>
</dbReference>
<dbReference type="GO" id="GO:0016746">
    <property type="term" value="F:acyltransferase activity"/>
    <property type="evidence" value="ECO:0007669"/>
    <property type="project" value="UniProtKB-KW"/>
</dbReference>
<gene>
    <name evidence="2" type="ORF">EDC64_12115</name>
</gene>
<dbReference type="InterPro" id="IPR047801">
    <property type="entry name" value="Peptidase_C45"/>
</dbReference>
<reference evidence="2 3" key="1">
    <citation type="submission" date="2019-03" db="EMBL/GenBank/DDBJ databases">
        <title>Genomic Encyclopedia of Type Strains, Phase IV (KMG-IV): sequencing the most valuable type-strain genomes for metagenomic binning, comparative biology and taxonomic classification.</title>
        <authorList>
            <person name="Goeker M."/>
        </authorList>
    </citation>
    <scope>NUCLEOTIDE SEQUENCE [LARGE SCALE GENOMIC DNA]</scope>
    <source>
        <strain evidence="2 3">DSM 9035</strain>
    </source>
</reference>
<dbReference type="Proteomes" id="UP000294664">
    <property type="component" value="Unassembled WGS sequence"/>
</dbReference>
<evidence type="ECO:0000259" key="1">
    <source>
        <dbReference type="Pfam" id="PF03417"/>
    </source>
</evidence>
<sequence>MLTVPSLTVGDDPRERGRLHGARFADDIAANLETYLRRFEASGLDRDTAFLEGTRWFASIRRQNEDYAEEMRGISEASGHGDAAIALLNARYELAFTLFGKDAQRNEALRKELLTVGPDGCTTFGLLPETTADGHTWLGQNWDWLEGVHKRNLVLRVRRRDKPSFVCFTEAGIVGGKMGVNEAGIGLVENGLASSHDGVNPYEKPFHMRCREVMDARRFDDALRPIVDSRRTCSANFMIGDAAGEIIDIESSPNHLSYLHPETGMVSHSNHFVGTGHGESQMEKIAPNTLYRASRIRRLLARTAGAITFEDMRTAAQDHFGYPNSICRHPDESQPRAKRTMTTGAVLIDLDSRTMHVANGPPCTYPYVPFTVDGEE</sequence>
<keyword evidence="2" id="KW-0012">Acyltransferase</keyword>
<dbReference type="Gene3D" id="3.60.60.10">
    <property type="entry name" value="Penicillin V Acylase, Chain A"/>
    <property type="match status" value="1"/>
</dbReference>
<organism evidence="2 3">
    <name type="scientific">Aquabacter spiritensis</name>
    <dbReference type="NCBI Taxonomy" id="933073"/>
    <lineage>
        <taxon>Bacteria</taxon>
        <taxon>Pseudomonadati</taxon>
        <taxon>Pseudomonadota</taxon>
        <taxon>Alphaproteobacteria</taxon>
        <taxon>Hyphomicrobiales</taxon>
        <taxon>Xanthobacteraceae</taxon>
        <taxon>Aquabacter</taxon>
    </lineage>
</organism>
<comment type="caution">
    <text evidence="2">The sequence shown here is derived from an EMBL/GenBank/DDBJ whole genome shotgun (WGS) entry which is preliminary data.</text>
</comment>
<evidence type="ECO:0000313" key="2">
    <source>
        <dbReference type="EMBL" id="TCT00595.1"/>
    </source>
</evidence>
<dbReference type="RefSeq" id="WP_165933862.1">
    <property type="nucleotide sequence ID" value="NZ_SMAI01000021.1"/>
</dbReference>
<dbReference type="NCBIfam" id="NF040521">
    <property type="entry name" value="C45_proenzyme"/>
    <property type="match status" value="1"/>
</dbReference>
<dbReference type="PANTHER" id="PTHR34180">
    <property type="entry name" value="PEPTIDASE C45"/>
    <property type="match status" value="1"/>
</dbReference>
<dbReference type="Pfam" id="PF03417">
    <property type="entry name" value="AAT"/>
    <property type="match status" value="1"/>
</dbReference>
<dbReference type="InterPro" id="IPR005079">
    <property type="entry name" value="Peptidase_C45_hydrolase"/>
</dbReference>
<accession>A0A4R3LQ02</accession>
<dbReference type="EMBL" id="SMAI01000021">
    <property type="protein sequence ID" value="TCT00595.1"/>
    <property type="molecule type" value="Genomic_DNA"/>
</dbReference>